<keyword evidence="2" id="KW-1185">Reference proteome</keyword>
<proteinExistence type="predicted"/>
<evidence type="ECO:0000313" key="1">
    <source>
        <dbReference type="EMBL" id="SIT42226.1"/>
    </source>
</evidence>
<dbReference type="STRING" id="1247936.BN2475_340166"/>
<dbReference type="Proteomes" id="UP000187012">
    <property type="component" value="Unassembled WGS sequence"/>
</dbReference>
<sequence>MCICHTGERCPCYRDEAEYQAELERIAEASALEHAVLDLLHDATASASPPARRFVAAIRADPRSLDGAAVADVLVGDGGAIWWTRRGEQFTARPDRCAIHLAA</sequence>
<dbReference type="OrthoDB" id="9861800at2"/>
<gene>
    <name evidence="1" type="ORF">BN2475_340166</name>
</gene>
<reference evidence="1 2" key="1">
    <citation type="submission" date="2016-12" db="EMBL/GenBank/DDBJ databases">
        <authorList>
            <person name="Song W.-J."/>
            <person name="Kurnit D.M."/>
        </authorList>
    </citation>
    <scope>NUCLEOTIDE SEQUENCE [LARGE SCALE GENOMIC DNA]</scope>
    <source>
        <strain evidence="1 2">STM7296</strain>
    </source>
</reference>
<organism evidence="1 2">
    <name type="scientific">Paraburkholderia ribeironis</name>
    <dbReference type="NCBI Taxonomy" id="1247936"/>
    <lineage>
        <taxon>Bacteria</taxon>
        <taxon>Pseudomonadati</taxon>
        <taxon>Pseudomonadota</taxon>
        <taxon>Betaproteobacteria</taxon>
        <taxon>Burkholderiales</taxon>
        <taxon>Burkholderiaceae</taxon>
        <taxon>Paraburkholderia</taxon>
    </lineage>
</organism>
<dbReference type="RefSeq" id="WP_094780603.1">
    <property type="nucleotide sequence ID" value="NZ_CYGX02000034.1"/>
</dbReference>
<evidence type="ECO:0000313" key="2">
    <source>
        <dbReference type="Proteomes" id="UP000187012"/>
    </source>
</evidence>
<accession>A0A1N7S4H7</accession>
<dbReference type="AlphaFoldDB" id="A0A1N7S4H7"/>
<dbReference type="EMBL" id="CYGX02000034">
    <property type="protein sequence ID" value="SIT42226.1"/>
    <property type="molecule type" value="Genomic_DNA"/>
</dbReference>
<name>A0A1N7S4H7_9BURK</name>
<protein>
    <submittedName>
        <fullName evidence="1">Uncharacterized protein</fullName>
    </submittedName>
</protein>